<dbReference type="AlphaFoldDB" id="A0A6A5WYF0"/>
<dbReference type="Proteomes" id="UP000799779">
    <property type="component" value="Unassembled WGS sequence"/>
</dbReference>
<evidence type="ECO:0000313" key="2">
    <source>
        <dbReference type="Proteomes" id="UP000799779"/>
    </source>
</evidence>
<evidence type="ECO:0000313" key="1">
    <source>
        <dbReference type="EMBL" id="KAF2006853.1"/>
    </source>
</evidence>
<protein>
    <submittedName>
        <fullName evidence="1">Uncharacterized protein</fullName>
    </submittedName>
</protein>
<organism evidence="1 2">
    <name type="scientific">Amniculicola lignicola CBS 123094</name>
    <dbReference type="NCBI Taxonomy" id="1392246"/>
    <lineage>
        <taxon>Eukaryota</taxon>
        <taxon>Fungi</taxon>
        <taxon>Dikarya</taxon>
        <taxon>Ascomycota</taxon>
        <taxon>Pezizomycotina</taxon>
        <taxon>Dothideomycetes</taxon>
        <taxon>Pleosporomycetidae</taxon>
        <taxon>Pleosporales</taxon>
        <taxon>Amniculicolaceae</taxon>
        <taxon>Amniculicola</taxon>
    </lineage>
</organism>
<accession>A0A6A5WYF0</accession>
<dbReference type="OrthoDB" id="28053at2759"/>
<gene>
    <name evidence="1" type="ORF">P154DRAFT_550585</name>
</gene>
<proteinExistence type="predicted"/>
<name>A0A6A5WYF0_9PLEO</name>
<dbReference type="EMBL" id="ML977558">
    <property type="protein sequence ID" value="KAF2006853.1"/>
    <property type="molecule type" value="Genomic_DNA"/>
</dbReference>
<feature type="non-terminal residue" evidence="1">
    <location>
        <position position="1"/>
    </location>
</feature>
<sequence>TTARRSPAGPPKLHPRTALRALTRTAACVHGRLPPTSPSVPLSPCPASLRAPRAPPVDEHRRLGFLDCSTASQAFCRDISQAGIARP</sequence>
<reference evidence="1" key="1">
    <citation type="journal article" date="2020" name="Stud. Mycol.">
        <title>101 Dothideomycetes genomes: a test case for predicting lifestyles and emergence of pathogens.</title>
        <authorList>
            <person name="Haridas S."/>
            <person name="Albert R."/>
            <person name="Binder M."/>
            <person name="Bloem J."/>
            <person name="Labutti K."/>
            <person name="Salamov A."/>
            <person name="Andreopoulos B."/>
            <person name="Baker S."/>
            <person name="Barry K."/>
            <person name="Bills G."/>
            <person name="Bluhm B."/>
            <person name="Cannon C."/>
            <person name="Castanera R."/>
            <person name="Culley D."/>
            <person name="Daum C."/>
            <person name="Ezra D."/>
            <person name="Gonzalez J."/>
            <person name="Henrissat B."/>
            <person name="Kuo A."/>
            <person name="Liang C."/>
            <person name="Lipzen A."/>
            <person name="Lutzoni F."/>
            <person name="Magnuson J."/>
            <person name="Mondo S."/>
            <person name="Nolan M."/>
            <person name="Ohm R."/>
            <person name="Pangilinan J."/>
            <person name="Park H.-J."/>
            <person name="Ramirez L."/>
            <person name="Alfaro M."/>
            <person name="Sun H."/>
            <person name="Tritt A."/>
            <person name="Yoshinaga Y."/>
            <person name="Zwiers L.-H."/>
            <person name="Turgeon B."/>
            <person name="Goodwin S."/>
            <person name="Spatafora J."/>
            <person name="Crous P."/>
            <person name="Grigoriev I."/>
        </authorList>
    </citation>
    <scope>NUCLEOTIDE SEQUENCE</scope>
    <source>
        <strain evidence="1">CBS 123094</strain>
    </source>
</reference>
<keyword evidence="2" id="KW-1185">Reference proteome</keyword>